<keyword evidence="1" id="KW-0472">Membrane</keyword>
<dbReference type="SUPFAM" id="SSF46785">
    <property type="entry name" value="Winged helix' DNA-binding domain"/>
    <property type="match status" value="1"/>
</dbReference>
<protein>
    <submittedName>
        <fullName evidence="3">PCI domain-containing protein</fullName>
    </submittedName>
</protein>
<sequence>MKTERLEYSKKPYITTLGSAVIFTFIGVLSLVFNLLGIMFLGLAWWGFWMFIPAFFLYISAAESYIKNKRAEEYVVRIIKAYDGDIYLDKLASELNLAYSDVKAIVVDAISKGKIKARIEASTSKLILLE</sequence>
<dbReference type="AlphaFoldDB" id="A0AAF0D3A0"/>
<evidence type="ECO:0000313" key="4">
    <source>
        <dbReference type="Proteomes" id="UP000186851"/>
    </source>
</evidence>
<keyword evidence="1" id="KW-1133">Transmembrane helix</keyword>
<dbReference type="EMBL" id="CP091871">
    <property type="protein sequence ID" value="WEU40890.1"/>
    <property type="molecule type" value="Genomic_DNA"/>
</dbReference>
<organism evidence="3 4">
    <name type="scientific">Odinarchaeota yellowstonii (strain LCB_4)</name>
    <dbReference type="NCBI Taxonomy" id="1841599"/>
    <lineage>
        <taxon>Archaea</taxon>
        <taxon>Promethearchaeati</taxon>
        <taxon>Candidatus Odinarchaeota</taxon>
        <taxon>Candidatus Odinarchaeia</taxon>
        <taxon>Candidatus Odinarchaeales</taxon>
        <taxon>Candidatus Odinarchaeaceae</taxon>
        <taxon>Candidatus Odinarchaeum</taxon>
    </lineage>
</organism>
<gene>
    <name evidence="3" type="ORF">OdinLCB4_002965</name>
</gene>
<feature type="transmembrane region" description="Helical" evidence="1">
    <location>
        <begin position="12"/>
        <end position="32"/>
    </location>
</feature>
<evidence type="ECO:0000259" key="2">
    <source>
        <dbReference type="Pfam" id="PF01399"/>
    </source>
</evidence>
<keyword evidence="1" id="KW-0812">Transmembrane</keyword>
<feature type="transmembrane region" description="Helical" evidence="1">
    <location>
        <begin position="38"/>
        <end position="60"/>
    </location>
</feature>
<name>A0AAF0D3A0_ODILC</name>
<feature type="domain" description="PCI" evidence="2">
    <location>
        <begin position="72"/>
        <end position="126"/>
    </location>
</feature>
<reference evidence="3" key="1">
    <citation type="journal article" date="2017" name="Nature">
        <title>Asgard archaea illuminate the origin of eukaryotic cellular complexity.</title>
        <authorList>
            <person name="Zaremba-Niedzwiedzka K."/>
            <person name="Caceres E.F."/>
            <person name="Saw J.H."/>
            <person name="Backstrom D."/>
            <person name="Juzokaite L."/>
            <person name="Vancaester E."/>
            <person name="Seitz K.W."/>
            <person name="Anantharaman K."/>
            <person name="Starnawski P."/>
            <person name="Kjeldsen K.U."/>
            <person name="Scott M.B."/>
            <person name="Nunoura T."/>
            <person name="Banfield J.F."/>
            <person name="Schramm A."/>
            <person name="Baker B.J."/>
            <person name="Spang A."/>
            <person name="Ettema T.J.G."/>
        </authorList>
    </citation>
    <scope>NUCLEOTIDE SEQUENCE</scope>
    <source>
        <strain evidence="3">LCB_4</strain>
    </source>
</reference>
<dbReference type="Proteomes" id="UP000186851">
    <property type="component" value="Chromosome"/>
</dbReference>
<evidence type="ECO:0000256" key="1">
    <source>
        <dbReference type="SAM" id="Phobius"/>
    </source>
</evidence>
<dbReference type="InterPro" id="IPR036390">
    <property type="entry name" value="WH_DNA-bd_sf"/>
</dbReference>
<evidence type="ECO:0000313" key="3">
    <source>
        <dbReference type="EMBL" id="WEU40890.1"/>
    </source>
</evidence>
<reference evidence="3" key="2">
    <citation type="journal article" date="2022" name="Nat. Microbiol.">
        <title>A closed Candidatus Odinarchaeum chromosome exposes Asgard archaeal viruses.</title>
        <authorList>
            <person name="Tamarit D."/>
            <person name="Caceres E.F."/>
            <person name="Krupovic M."/>
            <person name="Nijland R."/>
            <person name="Eme L."/>
            <person name="Robinson N.P."/>
            <person name="Ettema T.J.G."/>
        </authorList>
    </citation>
    <scope>NUCLEOTIDE SEQUENCE</scope>
    <source>
        <strain evidence="3">LCB_4</strain>
    </source>
</reference>
<dbReference type="InterPro" id="IPR000717">
    <property type="entry name" value="PCI_dom"/>
</dbReference>
<accession>A0AAF0D3A0</accession>
<dbReference type="Pfam" id="PF01399">
    <property type="entry name" value="PCI"/>
    <property type="match status" value="1"/>
</dbReference>
<proteinExistence type="predicted"/>
<dbReference type="KEGG" id="oyw:OdinLCB4_002965"/>